<name>A0A1F6TME4_9PROT</name>
<proteinExistence type="predicted"/>
<protein>
    <submittedName>
        <fullName evidence="2">Threonylcarbamoyl-AMP synthase</fullName>
    </submittedName>
</protein>
<dbReference type="InterPro" id="IPR006070">
    <property type="entry name" value="Sua5-like_dom"/>
</dbReference>
<dbReference type="PANTHER" id="PTHR42828:SF3">
    <property type="entry name" value="THREONYLCARBAMOYL-AMP SYNTHASE"/>
    <property type="match status" value="1"/>
</dbReference>
<dbReference type="PANTHER" id="PTHR42828">
    <property type="entry name" value="DHBP SYNTHASE RIBB-LIKE ALPHA/BETA DOMAIN-CONTAINING PROTEIN"/>
    <property type="match status" value="1"/>
</dbReference>
<dbReference type="EMBL" id="MFSU01000088">
    <property type="protein sequence ID" value="OGI46226.1"/>
    <property type="molecule type" value="Genomic_DNA"/>
</dbReference>
<sequence length="212" mass="23588">MAQFFQIHPTHPQPRLVKRAVEIVRAGGVIAYPTDSSYALGCHLGDKAAMERIRRIRRLGEDHNFTLVCRDLSELSQYARVSNSDYRVLRANTPGPYTFILPATREVPRRLQHPKRRTIGLRVPDAPIVRALLAELNEPIFSTTLILPTEDAPLSDPEEIRARLEHDVDLVVDGGFCGLEPTTVVALEGGVSRIVRLGKGDPAPFERARAQA</sequence>
<evidence type="ECO:0000313" key="3">
    <source>
        <dbReference type="Proteomes" id="UP000178885"/>
    </source>
</evidence>
<dbReference type="InterPro" id="IPR017945">
    <property type="entry name" value="DHBP_synth_RibB-like_a/b_dom"/>
</dbReference>
<dbReference type="GO" id="GO:0003725">
    <property type="term" value="F:double-stranded RNA binding"/>
    <property type="evidence" value="ECO:0007669"/>
    <property type="project" value="InterPro"/>
</dbReference>
<dbReference type="AlphaFoldDB" id="A0A1F6TME4"/>
<dbReference type="SUPFAM" id="SSF55821">
    <property type="entry name" value="YrdC/RibB"/>
    <property type="match status" value="1"/>
</dbReference>
<dbReference type="STRING" id="1817760.A2151_02720"/>
<dbReference type="Pfam" id="PF01300">
    <property type="entry name" value="Sua5_yciO_yrdC"/>
    <property type="match status" value="1"/>
</dbReference>
<feature type="domain" description="YrdC-like" evidence="1">
    <location>
        <begin position="14"/>
        <end position="200"/>
    </location>
</feature>
<reference evidence="2 3" key="1">
    <citation type="journal article" date="2016" name="Nat. Commun.">
        <title>Thousands of microbial genomes shed light on interconnected biogeochemical processes in an aquifer system.</title>
        <authorList>
            <person name="Anantharaman K."/>
            <person name="Brown C.T."/>
            <person name="Hug L.A."/>
            <person name="Sharon I."/>
            <person name="Castelle C.J."/>
            <person name="Probst A.J."/>
            <person name="Thomas B.C."/>
            <person name="Singh A."/>
            <person name="Wilkins M.J."/>
            <person name="Karaoz U."/>
            <person name="Brodie E.L."/>
            <person name="Williams K.H."/>
            <person name="Hubbard S.S."/>
            <person name="Banfield J.F."/>
        </authorList>
    </citation>
    <scope>NUCLEOTIDE SEQUENCE [LARGE SCALE GENOMIC DNA]</scope>
</reference>
<dbReference type="PROSITE" id="PS51163">
    <property type="entry name" value="YRDC"/>
    <property type="match status" value="1"/>
</dbReference>
<dbReference type="InterPro" id="IPR052532">
    <property type="entry name" value="SUA5_domain"/>
</dbReference>
<dbReference type="NCBIfam" id="TIGR00057">
    <property type="entry name" value="L-threonylcarbamoyladenylate synthase"/>
    <property type="match status" value="1"/>
</dbReference>
<evidence type="ECO:0000313" key="2">
    <source>
        <dbReference type="EMBL" id="OGI46226.1"/>
    </source>
</evidence>
<accession>A0A1F6TME4</accession>
<gene>
    <name evidence="2" type="ORF">A2151_02720</name>
</gene>
<dbReference type="Proteomes" id="UP000178885">
    <property type="component" value="Unassembled WGS sequence"/>
</dbReference>
<evidence type="ECO:0000259" key="1">
    <source>
        <dbReference type="PROSITE" id="PS51163"/>
    </source>
</evidence>
<dbReference type="Gene3D" id="3.90.870.10">
    <property type="entry name" value="DHBP synthase"/>
    <property type="match status" value="1"/>
</dbReference>
<comment type="caution">
    <text evidence="2">The sequence shown here is derived from an EMBL/GenBank/DDBJ whole genome shotgun (WGS) entry which is preliminary data.</text>
</comment>
<organism evidence="2 3">
    <name type="scientific">Candidatus Muproteobacteria bacterium RBG_16_65_34</name>
    <dbReference type="NCBI Taxonomy" id="1817760"/>
    <lineage>
        <taxon>Bacteria</taxon>
        <taxon>Pseudomonadati</taxon>
        <taxon>Pseudomonadota</taxon>
        <taxon>Candidatus Muproteobacteria</taxon>
    </lineage>
</organism>